<feature type="transmembrane region" description="Helical" evidence="1">
    <location>
        <begin position="6"/>
        <end position="24"/>
    </location>
</feature>
<keyword evidence="1" id="KW-1133">Transmembrane helix</keyword>
<keyword evidence="3" id="KW-1185">Reference proteome</keyword>
<keyword evidence="1" id="KW-0472">Membrane</keyword>
<evidence type="ECO:0000313" key="2">
    <source>
        <dbReference type="EMBL" id="KAF0675018.1"/>
    </source>
</evidence>
<proteinExistence type="predicted"/>
<organism evidence="2 3">
    <name type="scientific">Profundibacterium mesophilum KAUST100406-0324</name>
    <dbReference type="NCBI Taxonomy" id="1037889"/>
    <lineage>
        <taxon>Bacteria</taxon>
        <taxon>Pseudomonadati</taxon>
        <taxon>Pseudomonadota</taxon>
        <taxon>Alphaproteobacteria</taxon>
        <taxon>Rhodobacterales</taxon>
        <taxon>Roseobacteraceae</taxon>
        <taxon>Profundibacterium</taxon>
    </lineage>
</organism>
<accession>A0A921NT54</accession>
<dbReference type="Proteomes" id="UP000698242">
    <property type="component" value="Unassembled WGS sequence"/>
</dbReference>
<reference evidence="2" key="1">
    <citation type="submission" date="2013-03" db="EMBL/GenBank/DDBJ databases">
        <title>Genome Sequence of the Profundibacterium mesophilum strain KAUST100406-0324T from Red Sea, a novel genus in the family Rhodobacteraceae.</title>
        <authorList>
            <person name="Essack M."/>
            <person name="Alam I."/>
            <person name="Lafi F."/>
            <person name="Alawi W."/>
            <person name="Kamanu F."/>
            <person name="Al-Suwailem A."/>
            <person name="Lee O.O."/>
            <person name="Xu Y."/>
            <person name="Bajic V."/>
            <person name="Qian P.-Y."/>
            <person name="Archer J."/>
        </authorList>
    </citation>
    <scope>NUCLEOTIDE SEQUENCE</scope>
    <source>
        <strain evidence="2">KAUST100406-0324</strain>
    </source>
</reference>
<dbReference type="AlphaFoldDB" id="A0A921NT54"/>
<dbReference type="RefSeq" id="WP_159966242.1">
    <property type="nucleotide sequence ID" value="NZ_APKE01000033.1"/>
</dbReference>
<dbReference type="EMBL" id="APKE01000033">
    <property type="protein sequence ID" value="KAF0675018.1"/>
    <property type="molecule type" value="Genomic_DNA"/>
</dbReference>
<evidence type="ECO:0000313" key="3">
    <source>
        <dbReference type="Proteomes" id="UP000698242"/>
    </source>
</evidence>
<comment type="caution">
    <text evidence="2">The sequence shown here is derived from an EMBL/GenBank/DDBJ whole genome shotgun (WGS) entry which is preliminary data.</text>
</comment>
<feature type="transmembrane region" description="Helical" evidence="1">
    <location>
        <begin position="45"/>
        <end position="71"/>
    </location>
</feature>
<name>A0A921NT54_9RHOB</name>
<gene>
    <name evidence="2" type="ORF">PMES_02727</name>
</gene>
<sequence length="72" mass="7535">METLIWIGAAISLIGIAGLGWCVLRAMAARRSGLDDAAMRKRLQGLVALNLGALLLSMLGLTMVVVGIFLAP</sequence>
<protein>
    <submittedName>
        <fullName evidence="2">Uncharacterized protein</fullName>
    </submittedName>
</protein>
<evidence type="ECO:0000256" key="1">
    <source>
        <dbReference type="SAM" id="Phobius"/>
    </source>
</evidence>
<keyword evidence="1" id="KW-0812">Transmembrane</keyword>